<name>A0AA39CG39_9EURO</name>
<gene>
    <name evidence="2" type="ORF">H2200_008875</name>
</gene>
<dbReference type="Proteomes" id="UP001172673">
    <property type="component" value="Unassembled WGS sequence"/>
</dbReference>
<proteinExistence type="predicted"/>
<comment type="caution">
    <text evidence="2">The sequence shown here is derived from an EMBL/GenBank/DDBJ whole genome shotgun (WGS) entry which is preliminary data.</text>
</comment>
<feature type="region of interest" description="Disordered" evidence="1">
    <location>
        <begin position="80"/>
        <end position="104"/>
    </location>
</feature>
<reference evidence="2" key="1">
    <citation type="submission" date="2022-10" db="EMBL/GenBank/DDBJ databases">
        <title>Culturing micro-colonial fungi from biological soil crusts in the Mojave desert and describing Neophaeococcomyces mojavensis, and introducing the new genera and species Taxawa tesnikishii.</title>
        <authorList>
            <person name="Kurbessoian T."/>
            <person name="Stajich J.E."/>
        </authorList>
    </citation>
    <scope>NUCLEOTIDE SEQUENCE</scope>
    <source>
        <strain evidence="2">TK_41</strain>
    </source>
</reference>
<accession>A0AA39CG39</accession>
<evidence type="ECO:0000256" key="1">
    <source>
        <dbReference type="SAM" id="MobiDB-lite"/>
    </source>
</evidence>
<sequence length="104" mass="11546">MSLFGGRAGGGGGHHCIRGCDSRSTKVCLRKGHIGWCILCGSGVKPFYGCDSCKVKDPKYFTDKNPHADVLPKHEAAALERQQKREAKEKENKQNKRKSGMNWK</sequence>
<feature type="compositionally biased region" description="Basic residues" evidence="1">
    <location>
        <begin position="95"/>
        <end position="104"/>
    </location>
</feature>
<dbReference type="EMBL" id="JAPDRK010000013">
    <property type="protein sequence ID" value="KAJ9606865.1"/>
    <property type="molecule type" value="Genomic_DNA"/>
</dbReference>
<evidence type="ECO:0000313" key="2">
    <source>
        <dbReference type="EMBL" id="KAJ9606865.1"/>
    </source>
</evidence>
<keyword evidence="3" id="KW-1185">Reference proteome</keyword>
<protein>
    <submittedName>
        <fullName evidence="2">Uncharacterized protein</fullName>
    </submittedName>
</protein>
<evidence type="ECO:0000313" key="3">
    <source>
        <dbReference type="Proteomes" id="UP001172673"/>
    </source>
</evidence>
<feature type="compositionally biased region" description="Basic and acidic residues" evidence="1">
    <location>
        <begin position="80"/>
        <end position="94"/>
    </location>
</feature>
<dbReference type="AlphaFoldDB" id="A0AA39CG39"/>
<organism evidence="2 3">
    <name type="scientific">Cladophialophora chaetospira</name>
    <dbReference type="NCBI Taxonomy" id="386627"/>
    <lineage>
        <taxon>Eukaryota</taxon>
        <taxon>Fungi</taxon>
        <taxon>Dikarya</taxon>
        <taxon>Ascomycota</taxon>
        <taxon>Pezizomycotina</taxon>
        <taxon>Eurotiomycetes</taxon>
        <taxon>Chaetothyriomycetidae</taxon>
        <taxon>Chaetothyriales</taxon>
        <taxon>Herpotrichiellaceae</taxon>
        <taxon>Cladophialophora</taxon>
    </lineage>
</organism>